<dbReference type="InterPro" id="IPR038078">
    <property type="entry name" value="PhoU-like_sf"/>
</dbReference>
<feature type="domain" description="PhoU" evidence="8">
    <location>
        <begin position="18"/>
        <end position="105"/>
    </location>
</feature>
<dbReference type="InterPro" id="IPR026022">
    <property type="entry name" value="PhoU_dom"/>
</dbReference>
<dbReference type="PANTHER" id="PTHR42930:SF3">
    <property type="entry name" value="PHOSPHATE-SPECIFIC TRANSPORT SYSTEM ACCESSORY PROTEIN PHOU"/>
    <property type="match status" value="1"/>
</dbReference>
<dbReference type="InterPro" id="IPR028366">
    <property type="entry name" value="PhoU"/>
</dbReference>
<keyword evidence="5 7" id="KW-0963">Cytoplasm</keyword>
<comment type="similarity">
    <text evidence="2 7">Belongs to the PhoU family.</text>
</comment>
<evidence type="ECO:0000256" key="6">
    <source>
        <dbReference type="ARBA" id="ARBA00022592"/>
    </source>
</evidence>
<keyword evidence="10" id="KW-1185">Reference proteome</keyword>
<dbReference type="Gene3D" id="1.20.58.220">
    <property type="entry name" value="Phosphate transport system protein phou homolog 2, domain 2"/>
    <property type="match status" value="1"/>
</dbReference>
<comment type="subunit">
    <text evidence="3 7">Homodimer.</text>
</comment>
<name>A0AAU9EFZ2_9FIRM</name>
<comment type="subcellular location">
    <subcellularLocation>
        <location evidence="1 7">Cytoplasm</location>
    </subcellularLocation>
</comment>
<dbReference type="GO" id="GO:0005737">
    <property type="term" value="C:cytoplasm"/>
    <property type="evidence" value="ECO:0007669"/>
    <property type="project" value="UniProtKB-SubCell"/>
</dbReference>
<evidence type="ECO:0000256" key="1">
    <source>
        <dbReference type="ARBA" id="ARBA00004496"/>
    </source>
</evidence>
<evidence type="ECO:0000256" key="7">
    <source>
        <dbReference type="PIRNR" id="PIRNR003107"/>
    </source>
</evidence>
<feature type="domain" description="PhoU" evidence="8">
    <location>
        <begin position="122"/>
        <end position="204"/>
    </location>
</feature>
<comment type="function">
    <text evidence="7">Plays a role in the regulation of phosphate uptake.</text>
</comment>
<evidence type="ECO:0000313" key="10">
    <source>
        <dbReference type="Proteomes" id="UP001321786"/>
    </source>
</evidence>
<reference evidence="9 10" key="1">
    <citation type="submission" date="2023-08" db="EMBL/GenBank/DDBJ databases">
        <title>Helicovermis profunda gen. nov., sp. nov., a novel mesophilic, fermentative bacterium within the Bacillota from a deep-sea hydrothermal vent chimney.</title>
        <authorList>
            <person name="Miyazaki U."/>
            <person name="Mizutani D."/>
            <person name="Hashimoto Y."/>
            <person name="Tame A."/>
            <person name="Sawayama S."/>
            <person name="Miyazaki J."/>
            <person name="Takai K."/>
            <person name="Nakagawa S."/>
        </authorList>
    </citation>
    <scope>NUCLEOTIDE SEQUENCE [LARGE SCALE GENOMIC DNA]</scope>
    <source>
        <strain evidence="9 10">S502</strain>
    </source>
</reference>
<dbReference type="PANTHER" id="PTHR42930">
    <property type="entry name" value="PHOSPHATE-SPECIFIC TRANSPORT SYSTEM ACCESSORY PROTEIN PHOU"/>
    <property type="match status" value="1"/>
</dbReference>
<sequence length="215" mass="24700">MRVRARFDKELEKLEDLIIKMGVGAEGIVDLAFKSLVDKDRKLANDVIEMDKNIDQLELEIENKCLNLIALQQPLAGDLREISGALKIITDLERIGDYGVNIAKVALEFGDEKFIKELIDLPEMNRIVKTMIKGCIDAYVNKDSDKARDIALLDDKVDDLYEKIYSELLDITNKDNKSQIIRFLFIGRHLERIADHVINICQRVIYMVDGIRETY</sequence>
<dbReference type="GO" id="GO:0006817">
    <property type="term" value="P:phosphate ion transport"/>
    <property type="evidence" value="ECO:0007669"/>
    <property type="project" value="UniProtKB-KW"/>
</dbReference>
<dbReference type="AlphaFoldDB" id="A0AAU9EFZ2"/>
<dbReference type="Pfam" id="PF01895">
    <property type="entry name" value="PhoU"/>
    <property type="match status" value="2"/>
</dbReference>
<evidence type="ECO:0000256" key="4">
    <source>
        <dbReference type="ARBA" id="ARBA00022448"/>
    </source>
</evidence>
<dbReference type="FunFam" id="1.20.58.220:FF:000004">
    <property type="entry name" value="Phosphate-specific transport system accessory protein PhoU"/>
    <property type="match status" value="1"/>
</dbReference>
<proteinExistence type="inferred from homology"/>
<gene>
    <name evidence="9" type="primary">phoU</name>
    <name evidence="9" type="ORF">HLPR_06840</name>
</gene>
<keyword evidence="6 7" id="KW-0592">Phosphate transport</keyword>
<dbReference type="KEGG" id="hprf:HLPR_06840"/>
<accession>A0AAU9EFZ2</accession>
<keyword evidence="4 7" id="KW-0813">Transport</keyword>
<evidence type="ECO:0000256" key="5">
    <source>
        <dbReference type="ARBA" id="ARBA00022490"/>
    </source>
</evidence>
<dbReference type="NCBIfam" id="TIGR02135">
    <property type="entry name" value="phoU_full"/>
    <property type="match status" value="1"/>
</dbReference>
<evidence type="ECO:0000256" key="3">
    <source>
        <dbReference type="ARBA" id="ARBA00011738"/>
    </source>
</evidence>
<evidence type="ECO:0000259" key="8">
    <source>
        <dbReference type="Pfam" id="PF01895"/>
    </source>
</evidence>
<dbReference type="SUPFAM" id="SSF109755">
    <property type="entry name" value="PhoU-like"/>
    <property type="match status" value="1"/>
</dbReference>
<dbReference type="RefSeq" id="WP_338536678.1">
    <property type="nucleotide sequence ID" value="NZ_AP028654.1"/>
</dbReference>
<protein>
    <recommendedName>
        <fullName evidence="7">Phosphate-specific transport system accessory protein PhoU</fullName>
    </recommendedName>
</protein>
<dbReference type="GO" id="GO:0030643">
    <property type="term" value="P:intracellular phosphate ion homeostasis"/>
    <property type="evidence" value="ECO:0007669"/>
    <property type="project" value="InterPro"/>
</dbReference>
<dbReference type="EMBL" id="AP028654">
    <property type="protein sequence ID" value="BEP28353.1"/>
    <property type="molecule type" value="Genomic_DNA"/>
</dbReference>
<evidence type="ECO:0000256" key="2">
    <source>
        <dbReference type="ARBA" id="ARBA00008107"/>
    </source>
</evidence>
<dbReference type="GO" id="GO:0045936">
    <property type="term" value="P:negative regulation of phosphate metabolic process"/>
    <property type="evidence" value="ECO:0007669"/>
    <property type="project" value="InterPro"/>
</dbReference>
<dbReference type="Proteomes" id="UP001321786">
    <property type="component" value="Chromosome"/>
</dbReference>
<organism evidence="9 10">
    <name type="scientific">Helicovermis profundi</name>
    <dbReference type="NCBI Taxonomy" id="3065157"/>
    <lineage>
        <taxon>Bacteria</taxon>
        <taxon>Bacillati</taxon>
        <taxon>Bacillota</taxon>
        <taxon>Clostridia</taxon>
        <taxon>Helicovermis</taxon>
    </lineage>
</organism>
<dbReference type="PIRSF" id="PIRSF003107">
    <property type="entry name" value="PhoU"/>
    <property type="match status" value="1"/>
</dbReference>
<evidence type="ECO:0000313" key="9">
    <source>
        <dbReference type="EMBL" id="BEP28353.1"/>
    </source>
</evidence>